<dbReference type="EMBL" id="AP025028">
    <property type="protein sequence ID" value="BDA77958.1"/>
    <property type="molecule type" value="Genomic_DNA"/>
</dbReference>
<dbReference type="PROSITE" id="PS00455">
    <property type="entry name" value="AMP_BINDING"/>
    <property type="match status" value="1"/>
</dbReference>
<dbReference type="Gene3D" id="3.40.50.12780">
    <property type="entry name" value="N-terminal domain of ligase-like"/>
    <property type="match status" value="2"/>
</dbReference>
<name>A0ABM7UH42_9LEPT</name>
<dbReference type="Pfam" id="PF23562">
    <property type="entry name" value="AMP-binding_C_3"/>
    <property type="match status" value="1"/>
</dbReference>
<dbReference type="Pfam" id="PF00501">
    <property type="entry name" value="AMP-binding"/>
    <property type="match status" value="1"/>
</dbReference>
<dbReference type="InterPro" id="IPR000873">
    <property type="entry name" value="AMP-dep_synth/lig_dom"/>
</dbReference>
<gene>
    <name evidence="3" type="primary">faa1_3</name>
    <name evidence="3" type="ORF">LPTSP3_g08880</name>
</gene>
<keyword evidence="1" id="KW-1133">Transmembrane helix</keyword>
<keyword evidence="1" id="KW-0472">Membrane</keyword>
<organism evidence="3 4">
    <name type="scientific">Leptospira kobayashii</name>
    <dbReference type="NCBI Taxonomy" id="1917830"/>
    <lineage>
        <taxon>Bacteria</taxon>
        <taxon>Pseudomonadati</taxon>
        <taxon>Spirochaetota</taxon>
        <taxon>Spirochaetia</taxon>
        <taxon>Leptospirales</taxon>
        <taxon>Leptospiraceae</taxon>
        <taxon>Leptospira</taxon>
    </lineage>
</organism>
<dbReference type="Proteomes" id="UP000245263">
    <property type="component" value="Chromosome 1"/>
</dbReference>
<accession>A0ABM7UH42</accession>
<dbReference type="GO" id="GO:0016874">
    <property type="term" value="F:ligase activity"/>
    <property type="evidence" value="ECO:0007669"/>
    <property type="project" value="UniProtKB-KW"/>
</dbReference>
<evidence type="ECO:0000313" key="3">
    <source>
        <dbReference type="EMBL" id="BDA77958.1"/>
    </source>
</evidence>
<keyword evidence="1" id="KW-0812">Transmembrane</keyword>
<keyword evidence="4" id="KW-1185">Reference proteome</keyword>
<evidence type="ECO:0000259" key="2">
    <source>
        <dbReference type="Pfam" id="PF00501"/>
    </source>
</evidence>
<feature type="transmembrane region" description="Helical" evidence="1">
    <location>
        <begin position="348"/>
        <end position="368"/>
    </location>
</feature>
<dbReference type="InterPro" id="IPR052987">
    <property type="entry name" value="Chloroplast_AMP-bd_Enzymes"/>
</dbReference>
<dbReference type="InterPro" id="IPR042099">
    <property type="entry name" value="ANL_N_sf"/>
</dbReference>
<proteinExistence type="predicted"/>
<dbReference type="PANTHER" id="PTHR43813">
    <property type="entry name" value="ACYL-ACTIVATING ENZYME 16, CHLOROPLASTIC-RELATED"/>
    <property type="match status" value="1"/>
</dbReference>
<evidence type="ECO:0000256" key="1">
    <source>
        <dbReference type="SAM" id="Phobius"/>
    </source>
</evidence>
<dbReference type="RefSeq" id="WP_109018686.1">
    <property type="nucleotide sequence ID" value="NZ_AP025028.1"/>
</dbReference>
<evidence type="ECO:0000313" key="4">
    <source>
        <dbReference type="Proteomes" id="UP000245263"/>
    </source>
</evidence>
<sequence>MSSKVTAKNLAELYYDSAMKYGDRPAFGTRNKDKQFSTINFRDVYETGVALATGLIDLGLEPRDHVAVLSDNRKEWIIANYGILLSGAADVPRGTDVTDGDIRYILPHSDAKMVFVENEATLRKIEKNFPYLNNITHVILMDGDSTTNGKSNSNGKMQVDSKAGIPKTTKMADLIEKGKRLRELGDRTVEKRVAAIQSDDLFTIIYTSGTTGEPKGVMLTHANMISQLRNIPIDIGPKDRFLSILPVWHSFERVFQMGTIAMGASQYYTSVRNIREDLSIVKPTFMASAPRLWESLYQGIQSRIQGGSFIKRTLFNAAYGSALRVQRSLHFFKGNRLDLNGRSLAQSITLAVSSLFSIIVFFIPYLILDAIVLKKIRQATGGKLRGSVSGGGSLPFHIDEFFNTIRIPVFEGYGLTETSPGLAFRTPKRLVVGSVGQVLPETEILLKDIETGKVLYPPKKGVKGEIYVRGPQIMKGYYKRPEVTAKVLSNDGWFNTGDLGIMTFNDTLKIVGRTKETIVLLNGENIEPVPIENKLIQSPFIDHVMIVGQDQKFLGALILPSLEKFAEYGSTYEELATSRAVQEKVEQEVKNMIRTENGFKSFEKIVEVRLLPKTFDVGDELSAKLSIKRHVITAKYQSLIESIYEGKTQGSSQAPQVYARR</sequence>
<dbReference type="SUPFAM" id="SSF56801">
    <property type="entry name" value="Acetyl-CoA synthetase-like"/>
    <property type="match status" value="1"/>
</dbReference>
<dbReference type="InterPro" id="IPR020845">
    <property type="entry name" value="AMP-binding_CS"/>
</dbReference>
<keyword evidence="3" id="KW-0436">Ligase</keyword>
<feature type="domain" description="AMP-dependent synthetase/ligase" evidence="2">
    <location>
        <begin position="17"/>
        <end position="478"/>
    </location>
</feature>
<protein>
    <submittedName>
        <fullName evidence="3">Long-chain-fatty-acid--CoA ligase</fullName>
    </submittedName>
</protein>
<dbReference type="PANTHER" id="PTHR43813:SF1">
    <property type="entry name" value="ACYL-ACTIVATING ENZYME 16, CHLOROPLASTIC-RELATED"/>
    <property type="match status" value="1"/>
</dbReference>
<reference evidence="3 4" key="1">
    <citation type="submission" date="2021-08" db="EMBL/GenBank/DDBJ databases">
        <title>Complete genome sequence of Leptospira kobayashii strain E30.</title>
        <authorList>
            <person name="Nakao R."/>
            <person name="Nakamura S."/>
            <person name="Masuzawa T."/>
            <person name="Koizumi N."/>
        </authorList>
    </citation>
    <scope>NUCLEOTIDE SEQUENCE [LARGE SCALE GENOMIC DNA]</scope>
    <source>
        <strain evidence="3 4">E30</strain>
    </source>
</reference>